<keyword evidence="2" id="KW-0732">Signal</keyword>
<feature type="chain" id="PRO_5046147436" description="DUF3558 domain-containing protein" evidence="2">
    <location>
        <begin position="36"/>
        <end position="205"/>
    </location>
</feature>
<evidence type="ECO:0008006" key="5">
    <source>
        <dbReference type="Google" id="ProtNLM"/>
    </source>
</evidence>
<feature type="signal peptide" evidence="2">
    <location>
        <begin position="1"/>
        <end position="35"/>
    </location>
</feature>
<organism evidence="3 4">
    <name type="scientific">Microbacterium yannicii</name>
    <dbReference type="NCBI Taxonomy" id="671622"/>
    <lineage>
        <taxon>Bacteria</taxon>
        <taxon>Bacillati</taxon>
        <taxon>Actinomycetota</taxon>
        <taxon>Actinomycetes</taxon>
        <taxon>Micrococcales</taxon>
        <taxon>Microbacteriaceae</taxon>
        <taxon>Microbacterium</taxon>
    </lineage>
</organism>
<name>A0ABP9MEP7_9MICO</name>
<evidence type="ECO:0000256" key="2">
    <source>
        <dbReference type="SAM" id="SignalP"/>
    </source>
</evidence>
<keyword evidence="4" id="KW-1185">Reference proteome</keyword>
<feature type="compositionally biased region" description="Low complexity" evidence="1">
    <location>
        <begin position="48"/>
        <end position="59"/>
    </location>
</feature>
<evidence type="ECO:0000313" key="3">
    <source>
        <dbReference type="EMBL" id="GAA5093352.1"/>
    </source>
</evidence>
<evidence type="ECO:0000313" key="4">
    <source>
        <dbReference type="Proteomes" id="UP001501407"/>
    </source>
</evidence>
<dbReference type="PROSITE" id="PS51257">
    <property type="entry name" value="PROKAR_LIPOPROTEIN"/>
    <property type="match status" value="1"/>
</dbReference>
<accession>A0ABP9MEP7</accession>
<sequence>MPSPATRVPLPARTTRRAAAAASVLLALAVVTACAPDDAPSGDGFTYTPTPSAHASGTPTPTPSPTALADIPDDCRAILTADVLAQLDGTPLNDPAFGSSGPQPDGGLICVWRDPAADTTGLVTTISYMSRGPALEMLNKLVVDEGYTCYTPDGGTRCEKTWQNPTYPVTDGRTLFWRDDILIDTAYSNLAPNGYTAAVVAGIFG</sequence>
<evidence type="ECO:0000256" key="1">
    <source>
        <dbReference type="SAM" id="MobiDB-lite"/>
    </source>
</evidence>
<dbReference type="EMBL" id="BAABKZ010000002">
    <property type="protein sequence ID" value="GAA5093352.1"/>
    <property type="molecule type" value="Genomic_DNA"/>
</dbReference>
<comment type="caution">
    <text evidence="3">The sequence shown here is derived from an EMBL/GenBank/DDBJ whole genome shotgun (WGS) entry which is preliminary data.</text>
</comment>
<proteinExistence type="predicted"/>
<dbReference type="Proteomes" id="UP001501407">
    <property type="component" value="Unassembled WGS sequence"/>
</dbReference>
<protein>
    <recommendedName>
        <fullName evidence="5">DUF3558 domain-containing protein</fullName>
    </recommendedName>
</protein>
<dbReference type="RefSeq" id="WP_241741890.1">
    <property type="nucleotide sequence ID" value="NZ_BAABKZ010000002.1"/>
</dbReference>
<gene>
    <name evidence="3" type="ORF">GCM10025760_23380</name>
</gene>
<feature type="region of interest" description="Disordered" evidence="1">
    <location>
        <begin position="42"/>
        <end position="66"/>
    </location>
</feature>
<reference evidence="4" key="1">
    <citation type="journal article" date="2019" name="Int. J. Syst. Evol. Microbiol.">
        <title>The Global Catalogue of Microorganisms (GCM) 10K type strain sequencing project: providing services to taxonomists for standard genome sequencing and annotation.</title>
        <authorList>
            <consortium name="The Broad Institute Genomics Platform"/>
            <consortium name="The Broad Institute Genome Sequencing Center for Infectious Disease"/>
            <person name="Wu L."/>
            <person name="Ma J."/>
        </authorList>
    </citation>
    <scope>NUCLEOTIDE SEQUENCE [LARGE SCALE GENOMIC DNA]</scope>
    <source>
        <strain evidence="4">JCM 18959</strain>
    </source>
</reference>